<proteinExistence type="predicted"/>
<name>A0A8K0NWK6_LADFU</name>
<keyword evidence="3" id="KW-0968">Cytoplasmic vesicle</keyword>
<dbReference type="PANTHER" id="PTHR46511">
    <property type="entry name" value="MORN REPEAT-CONTAINING PROTEIN 3"/>
    <property type="match status" value="1"/>
</dbReference>
<reference evidence="6" key="1">
    <citation type="submission" date="2013-04" db="EMBL/GenBank/DDBJ databases">
        <authorList>
            <person name="Qu J."/>
            <person name="Murali S.C."/>
            <person name="Bandaranaike D."/>
            <person name="Bellair M."/>
            <person name="Blankenburg K."/>
            <person name="Chao H."/>
            <person name="Dinh H."/>
            <person name="Doddapaneni H."/>
            <person name="Downs B."/>
            <person name="Dugan-Rocha S."/>
            <person name="Elkadiri S."/>
            <person name="Gnanaolivu R.D."/>
            <person name="Hernandez B."/>
            <person name="Javaid M."/>
            <person name="Jayaseelan J.C."/>
            <person name="Lee S."/>
            <person name="Li M."/>
            <person name="Ming W."/>
            <person name="Munidasa M."/>
            <person name="Muniz J."/>
            <person name="Nguyen L."/>
            <person name="Ongeri F."/>
            <person name="Osuji N."/>
            <person name="Pu L.-L."/>
            <person name="Puazo M."/>
            <person name="Qu C."/>
            <person name="Quiroz J."/>
            <person name="Raj R."/>
            <person name="Weissenberger G."/>
            <person name="Xin Y."/>
            <person name="Zou X."/>
            <person name="Han Y."/>
            <person name="Richards S."/>
            <person name="Worley K."/>
            <person name="Muzny D."/>
            <person name="Gibbs R."/>
        </authorList>
    </citation>
    <scope>NUCLEOTIDE SEQUENCE</scope>
    <source>
        <strain evidence="6">Sampled in the wild</strain>
    </source>
</reference>
<keyword evidence="7" id="KW-1185">Reference proteome</keyword>
<dbReference type="SUPFAM" id="SSF82185">
    <property type="entry name" value="Histone H3 K4-specific methyltransferase SET7/9 N-terminal domain"/>
    <property type="match status" value="2"/>
</dbReference>
<dbReference type="EMBL" id="KZ308192">
    <property type="protein sequence ID" value="KAG8224347.1"/>
    <property type="molecule type" value="Genomic_DNA"/>
</dbReference>
<dbReference type="Gene3D" id="2.20.110.10">
    <property type="entry name" value="Histone H3 K4-specific methyltransferase SET7/9 N-terminal domain"/>
    <property type="match status" value="2"/>
</dbReference>
<keyword evidence="2" id="KW-0677">Repeat</keyword>
<dbReference type="GO" id="GO:0001669">
    <property type="term" value="C:acrosomal vesicle"/>
    <property type="evidence" value="ECO:0007669"/>
    <property type="project" value="UniProtKB-SubCell"/>
</dbReference>
<dbReference type="Proteomes" id="UP000792457">
    <property type="component" value="Unassembled WGS sequence"/>
</dbReference>
<gene>
    <name evidence="6" type="ORF">J437_LFUL004303</name>
</gene>
<sequence length="247" mass="28425">MVRGKKVKEPLWREWERLSLRNGLRRAIFSTNGDKYLGEWQNDVKGGKGFISDKNGWLYEGDWAGGLRHGHGVLSKMQKSGCRKILYIGGWYRGKKDGEGRELCDDGSIYQGHWANGMRNGEGQMWYNNGDYYEGEWKDNLPHNKGVLIYGIIQTPRTNGSIYEGEWLNGKKHGHGCYYHIRTGQMQQGLWINDISRCCEFSDAPFRNSAINPTQYPIQKIFLVDKAEVIQQAKEEIMENEGNLTTH</sequence>
<comment type="caution">
    <text evidence="6">The sequence shown here is derived from an EMBL/GenBank/DDBJ whole genome shotgun (WGS) entry which is preliminary data.</text>
</comment>
<dbReference type="OrthoDB" id="270720at2759"/>
<evidence type="ECO:0000256" key="2">
    <source>
        <dbReference type="ARBA" id="ARBA00022737"/>
    </source>
</evidence>
<organism evidence="6 7">
    <name type="scientific">Ladona fulva</name>
    <name type="common">Scarce chaser dragonfly</name>
    <name type="synonym">Libellula fulva</name>
    <dbReference type="NCBI Taxonomy" id="123851"/>
    <lineage>
        <taxon>Eukaryota</taxon>
        <taxon>Metazoa</taxon>
        <taxon>Ecdysozoa</taxon>
        <taxon>Arthropoda</taxon>
        <taxon>Hexapoda</taxon>
        <taxon>Insecta</taxon>
        <taxon>Pterygota</taxon>
        <taxon>Palaeoptera</taxon>
        <taxon>Odonata</taxon>
        <taxon>Epiprocta</taxon>
        <taxon>Anisoptera</taxon>
        <taxon>Libelluloidea</taxon>
        <taxon>Libellulidae</taxon>
        <taxon>Ladona</taxon>
    </lineage>
</organism>
<evidence type="ECO:0000313" key="7">
    <source>
        <dbReference type="Proteomes" id="UP000792457"/>
    </source>
</evidence>
<dbReference type="PANTHER" id="PTHR46511:SF1">
    <property type="entry name" value="MORN REPEAT-CONTAINING PROTEIN 3"/>
    <property type="match status" value="1"/>
</dbReference>
<dbReference type="Pfam" id="PF02493">
    <property type="entry name" value="MORN"/>
    <property type="match status" value="6"/>
</dbReference>
<protein>
    <recommendedName>
        <fullName evidence="4">MORN repeat-containing protein 3</fullName>
    </recommendedName>
</protein>
<evidence type="ECO:0000256" key="3">
    <source>
        <dbReference type="ARBA" id="ARBA00023329"/>
    </source>
</evidence>
<comment type="function">
    <text evidence="5">Assembles a suppression complex (suppresome) by tethering SIRT1 and MDM2 to regulate composite modifications of p53/TP53. Confers both deacetylation-mediated functional inactivation, by SIRT1, and ubiquitination-dependent degradation, by MDM2, of p53/TP53, promoting a proliferative and cell survival behaviors. May play a role in the regulation of spermatogenesis.</text>
</comment>
<accession>A0A8K0NWK6</accession>
<dbReference type="SMART" id="SM00698">
    <property type="entry name" value="MORN"/>
    <property type="match status" value="6"/>
</dbReference>
<dbReference type="AlphaFoldDB" id="A0A8K0NWK6"/>
<evidence type="ECO:0000313" key="6">
    <source>
        <dbReference type="EMBL" id="KAG8224347.1"/>
    </source>
</evidence>
<evidence type="ECO:0000256" key="5">
    <source>
        <dbReference type="ARBA" id="ARBA00045851"/>
    </source>
</evidence>
<comment type="subcellular location">
    <subcellularLocation>
        <location evidence="1">Cytoplasmic vesicle</location>
        <location evidence="1">Secretory vesicle</location>
        <location evidence="1">Acrosome</location>
    </subcellularLocation>
</comment>
<dbReference type="InterPro" id="IPR052472">
    <property type="entry name" value="MORN3"/>
</dbReference>
<evidence type="ECO:0000256" key="4">
    <source>
        <dbReference type="ARBA" id="ARBA00039854"/>
    </source>
</evidence>
<reference evidence="6" key="2">
    <citation type="submission" date="2017-10" db="EMBL/GenBank/DDBJ databases">
        <title>Ladona fulva Genome sequencing and assembly.</title>
        <authorList>
            <person name="Murali S."/>
            <person name="Richards S."/>
            <person name="Bandaranaike D."/>
            <person name="Bellair M."/>
            <person name="Blankenburg K."/>
            <person name="Chao H."/>
            <person name="Dinh H."/>
            <person name="Doddapaneni H."/>
            <person name="Dugan-Rocha S."/>
            <person name="Elkadiri S."/>
            <person name="Gnanaolivu R."/>
            <person name="Hernandez B."/>
            <person name="Skinner E."/>
            <person name="Javaid M."/>
            <person name="Lee S."/>
            <person name="Li M."/>
            <person name="Ming W."/>
            <person name="Munidasa M."/>
            <person name="Muniz J."/>
            <person name="Nguyen L."/>
            <person name="Hughes D."/>
            <person name="Osuji N."/>
            <person name="Pu L.-L."/>
            <person name="Puazo M."/>
            <person name="Qu C."/>
            <person name="Quiroz J."/>
            <person name="Raj R."/>
            <person name="Weissenberger G."/>
            <person name="Xin Y."/>
            <person name="Zou X."/>
            <person name="Han Y."/>
            <person name="Worley K."/>
            <person name="Muzny D."/>
            <person name="Gibbs R."/>
        </authorList>
    </citation>
    <scope>NUCLEOTIDE SEQUENCE</scope>
    <source>
        <strain evidence="6">Sampled in the wild</strain>
    </source>
</reference>
<evidence type="ECO:0000256" key="1">
    <source>
        <dbReference type="ARBA" id="ARBA00004218"/>
    </source>
</evidence>
<dbReference type="InterPro" id="IPR003409">
    <property type="entry name" value="MORN"/>
</dbReference>